<evidence type="ECO:0000313" key="2">
    <source>
        <dbReference type="Proteomes" id="UP000504610"/>
    </source>
</evidence>
<keyword evidence="2" id="KW-1185">Reference proteome</keyword>
<dbReference type="RefSeq" id="XP_056844952.1">
    <property type="nucleotide sequence ID" value="XM_056988972.1"/>
</dbReference>
<sequence>MVKDCIGNYMSKDETLRYLQTRYQFTRKDIKKAWSALERNNPDYFILHNERTRERNLRTCERVASSSPREGTSAIQGEQEQQRLSPPPAYPNDFWQQLLNTLDQIQSKTQHLSTLRKIQSDTDQMVKLLTDGHEFGPHPSAAEGSSKRQRLGENEKAGGDGETEKLQKKDEGNNEELQKKEEGNDEEMQKNEGGDNE</sequence>
<reference evidence="3" key="2">
    <citation type="submission" date="2025-08" db="UniProtKB">
        <authorList>
            <consortium name="RefSeq"/>
        </authorList>
    </citation>
    <scope>IDENTIFICATION</scope>
    <source>
        <tissue evidence="3">Leaf</tissue>
    </source>
</reference>
<evidence type="ECO:0000313" key="3">
    <source>
        <dbReference type="RefSeq" id="XP_056844952.1"/>
    </source>
</evidence>
<dbReference type="OrthoDB" id="1103605at2759"/>
<organism evidence="2 3">
    <name type="scientific">Raphanus sativus</name>
    <name type="common">Radish</name>
    <name type="synonym">Raphanus raphanistrum var. sativus</name>
    <dbReference type="NCBI Taxonomy" id="3726"/>
    <lineage>
        <taxon>Eukaryota</taxon>
        <taxon>Viridiplantae</taxon>
        <taxon>Streptophyta</taxon>
        <taxon>Embryophyta</taxon>
        <taxon>Tracheophyta</taxon>
        <taxon>Spermatophyta</taxon>
        <taxon>Magnoliopsida</taxon>
        <taxon>eudicotyledons</taxon>
        <taxon>Gunneridae</taxon>
        <taxon>Pentapetalae</taxon>
        <taxon>rosids</taxon>
        <taxon>malvids</taxon>
        <taxon>Brassicales</taxon>
        <taxon>Brassicaceae</taxon>
        <taxon>Brassiceae</taxon>
        <taxon>Raphanus</taxon>
    </lineage>
</organism>
<accession>A0A9W3C0C7</accession>
<feature type="region of interest" description="Disordered" evidence="1">
    <location>
        <begin position="131"/>
        <end position="197"/>
    </location>
</feature>
<gene>
    <name evidence="3" type="primary">LOC130496681</name>
</gene>
<feature type="region of interest" description="Disordered" evidence="1">
    <location>
        <begin position="61"/>
        <end position="92"/>
    </location>
</feature>
<proteinExistence type="predicted"/>
<dbReference type="NCBIfam" id="TIGR01589">
    <property type="entry name" value="A_thal_3526"/>
    <property type="match status" value="1"/>
</dbReference>
<dbReference type="AlphaFoldDB" id="A0A9W3C0C7"/>
<dbReference type="KEGG" id="rsz:130496681"/>
<dbReference type="Proteomes" id="UP000504610">
    <property type="component" value="Chromosome 6"/>
</dbReference>
<dbReference type="InterPro" id="IPR006476">
    <property type="entry name" value="CHP01589_pln"/>
</dbReference>
<reference evidence="2" key="1">
    <citation type="journal article" date="2019" name="Database">
        <title>The radish genome database (RadishGD): an integrated information resource for radish genomics.</title>
        <authorList>
            <person name="Yu H.J."/>
            <person name="Baek S."/>
            <person name="Lee Y.J."/>
            <person name="Cho A."/>
            <person name="Mun J.H."/>
        </authorList>
    </citation>
    <scope>NUCLEOTIDE SEQUENCE [LARGE SCALE GENOMIC DNA]</scope>
    <source>
        <strain evidence="2">cv. WK10039</strain>
    </source>
</reference>
<feature type="compositionally biased region" description="Basic and acidic residues" evidence="1">
    <location>
        <begin position="150"/>
        <end position="197"/>
    </location>
</feature>
<feature type="compositionally biased region" description="Polar residues" evidence="1">
    <location>
        <begin position="64"/>
        <end position="84"/>
    </location>
</feature>
<dbReference type="Pfam" id="PF09713">
    <property type="entry name" value="A_thal_3526"/>
    <property type="match status" value="1"/>
</dbReference>
<dbReference type="GeneID" id="130496681"/>
<name>A0A9W3C0C7_RAPSA</name>
<protein>
    <submittedName>
        <fullName evidence="3">Uncharacterized protein LOC130496681</fullName>
    </submittedName>
</protein>
<evidence type="ECO:0000256" key="1">
    <source>
        <dbReference type="SAM" id="MobiDB-lite"/>
    </source>
</evidence>